<dbReference type="PANTHER" id="PTHR33112">
    <property type="entry name" value="DOMAIN PROTEIN, PUTATIVE-RELATED"/>
    <property type="match status" value="1"/>
</dbReference>
<sequence>MNDGKRSTLRQTETKCQFCRLISNNLQHPSLRDAPVRRSVVRTQSKIATDQDRCSELFLYLDRDKHRGLNMAFAVWADEGDPASGTFITRPPILKGYPREVCDLAHHLLSDCHSSHEGCYAAENTRLPTRVLKVSGSLQAPSIRLVETTGMEGHYCALSHCWGAPDKRPLITTRANYQAHLARIPFEQLPKTFRETVMLAIGIGIEFIWIDSLCIIQNDDRDWHSEAKEMGVIYSNATLVIAAAGSRDSTEGLFPTKQRSQPVSIKVPYILDGVTEGSFNIALLPDPDNLYPDDGPLRQRAWAFQEWYLARRLLIFMPSGMSWFCDHSEMSDRGTSMDLSLYERTSWLILLEKYTLKKLTYASDRLHALRGIVADEQKFREDQFLFDYGVWEDHLVEQLLWRNDELTSKAALSDMPTWSWAATGHPKVWCPANYKGTVEPIPGMVEITTTGSLKAVGRMAGISVSSQCYLSRVFEFEYTYAHPEESMKAFDQNSCGSYIVRDSSEKKILGLAVLDEDPAPHFECFLAALTKRYPGELSDTEEQSSNSSGKYDSPEDDGTLDTSDHELDASDHDADRSGSEFDASDHELEPFEPDAEIDRNTGLEKSLKDTRETGEMKPSNDKETPEAINLNNPDAKVPSSVPLAEHEDSEGFTTDSSVAQFDDMSRTSDKEANANAELFRLADTTEFVYWALLLEPISDTKFRRAGLAMLYPHAYEESKEVSIEIV</sequence>
<evidence type="ECO:0000259" key="2">
    <source>
        <dbReference type="Pfam" id="PF06985"/>
    </source>
</evidence>
<feature type="region of interest" description="Disordered" evidence="1">
    <location>
        <begin position="536"/>
        <end position="660"/>
    </location>
</feature>
<accession>A0A6G1IPD0</accession>
<dbReference type="PANTHER" id="PTHR33112:SF10">
    <property type="entry name" value="TOL"/>
    <property type="match status" value="1"/>
</dbReference>
<evidence type="ECO:0000313" key="3">
    <source>
        <dbReference type="EMBL" id="KAF2679801.1"/>
    </source>
</evidence>
<feature type="domain" description="Heterokaryon incompatibility" evidence="2">
    <location>
        <begin position="155"/>
        <end position="306"/>
    </location>
</feature>
<reference evidence="3" key="1">
    <citation type="journal article" date="2020" name="Stud. Mycol.">
        <title>101 Dothideomycetes genomes: a test case for predicting lifestyles and emergence of pathogens.</title>
        <authorList>
            <person name="Haridas S."/>
            <person name="Albert R."/>
            <person name="Binder M."/>
            <person name="Bloem J."/>
            <person name="Labutti K."/>
            <person name="Salamov A."/>
            <person name="Andreopoulos B."/>
            <person name="Baker S."/>
            <person name="Barry K."/>
            <person name="Bills G."/>
            <person name="Bluhm B."/>
            <person name="Cannon C."/>
            <person name="Castanera R."/>
            <person name="Culley D."/>
            <person name="Daum C."/>
            <person name="Ezra D."/>
            <person name="Gonzalez J."/>
            <person name="Henrissat B."/>
            <person name="Kuo A."/>
            <person name="Liang C."/>
            <person name="Lipzen A."/>
            <person name="Lutzoni F."/>
            <person name="Magnuson J."/>
            <person name="Mondo S."/>
            <person name="Nolan M."/>
            <person name="Ohm R."/>
            <person name="Pangilinan J."/>
            <person name="Park H.-J."/>
            <person name="Ramirez L."/>
            <person name="Alfaro M."/>
            <person name="Sun H."/>
            <person name="Tritt A."/>
            <person name="Yoshinaga Y."/>
            <person name="Zwiers L.-H."/>
            <person name="Turgeon B."/>
            <person name="Goodwin S."/>
            <person name="Spatafora J."/>
            <person name="Crous P."/>
            <person name="Grigoriev I."/>
        </authorList>
    </citation>
    <scope>NUCLEOTIDE SEQUENCE</scope>
    <source>
        <strain evidence="3">CBS 122367</strain>
    </source>
</reference>
<dbReference type="InterPro" id="IPR010730">
    <property type="entry name" value="HET"/>
</dbReference>
<dbReference type="Proteomes" id="UP000799291">
    <property type="component" value="Unassembled WGS sequence"/>
</dbReference>
<name>A0A6G1IPD0_9PLEO</name>
<evidence type="ECO:0000313" key="4">
    <source>
        <dbReference type="Proteomes" id="UP000799291"/>
    </source>
</evidence>
<dbReference type="OrthoDB" id="5347061at2759"/>
<organism evidence="3 4">
    <name type="scientific">Lentithecium fluviatile CBS 122367</name>
    <dbReference type="NCBI Taxonomy" id="1168545"/>
    <lineage>
        <taxon>Eukaryota</taxon>
        <taxon>Fungi</taxon>
        <taxon>Dikarya</taxon>
        <taxon>Ascomycota</taxon>
        <taxon>Pezizomycotina</taxon>
        <taxon>Dothideomycetes</taxon>
        <taxon>Pleosporomycetidae</taxon>
        <taxon>Pleosporales</taxon>
        <taxon>Massarineae</taxon>
        <taxon>Lentitheciaceae</taxon>
        <taxon>Lentithecium</taxon>
    </lineage>
</organism>
<proteinExistence type="predicted"/>
<dbReference type="Pfam" id="PF06985">
    <property type="entry name" value="HET"/>
    <property type="match status" value="1"/>
</dbReference>
<protein>
    <submittedName>
        <fullName evidence="3">HET-domain-containing protein</fullName>
    </submittedName>
</protein>
<evidence type="ECO:0000256" key="1">
    <source>
        <dbReference type="SAM" id="MobiDB-lite"/>
    </source>
</evidence>
<keyword evidence="4" id="KW-1185">Reference proteome</keyword>
<dbReference type="AlphaFoldDB" id="A0A6G1IPD0"/>
<feature type="compositionally biased region" description="Basic and acidic residues" evidence="1">
    <location>
        <begin position="562"/>
        <end position="589"/>
    </location>
</feature>
<gene>
    <name evidence="3" type="ORF">K458DRAFT_393643</name>
</gene>
<feature type="compositionally biased region" description="Basic and acidic residues" evidence="1">
    <location>
        <begin position="596"/>
        <end position="625"/>
    </location>
</feature>
<dbReference type="EMBL" id="MU005601">
    <property type="protein sequence ID" value="KAF2679801.1"/>
    <property type="molecule type" value="Genomic_DNA"/>
</dbReference>